<feature type="transmembrane region" description="Helical" evidence="1">
    <location>
        <begin position="6"/>
        <end position="24"/>
    </location>
</feature>
<keyword evidence="3" id="KW-1185">Reference proteome</keyword>
<evidence type="ECO:0000256" key="1">
    <source>
        <dbReference type="SAM" id="Phobius"/>
    </source>
</evidence>
<dbReference type="PATRIC" id="fig|68170.10.peg.8019"/>
<dbReference type="Proteomes" id="UP000033393">
    <property type="component" value="Unassembled WGS sequence"/>
</dbReference>
<name>A0A0F0GNA1_LENAE</name>
<proteinExistence type="predicted"/>
<sequence>MDLLRFVLIFGVFFLIMGVLYSIVKAGQRSVLLRTVRAAAAAFQRQAGEPGWRLVPDEEDVPAGRISALERMRRAAVAGTRGGRTVRAAVFSSTEPAGHYQSVPFGEVTVLGLVVAVDVPELRGDLRMDPPRASWGYVTSGGLAPLVAGDAEKKVLARLKPNQPAVDIADGVACFTFTDMDLAGQVGELAGLACDVVDILVRSESSRRRPSR</sequence>
<keyword evidence="1" id="KW-1133">Transmembrane helix</keyword>
<protein>
    <submittedName>
        <fullName evidence="2">Uncharacterized protein</fullName>
    </submittedName>
</protein>
<gene>
    <name evidence="2" type="ORF">UK23_30890</name>
</gene>
<dbReference type="EMBL" id="JYJG01000264">
    <property type="protein sequence ID" value="KJK44056.1"/>
    <property type="molecule type" value="Genomic_DNA"/>
</dbReference>
<dbReference type="AlphaFoldDB" id="A0A0F0GNA1"/>
<keyword evidence="1" id="KW-0472">Membrane</keyword>
<comment type="caution">
    <text evidence="2">The sequence shown here is derived from an EMBL/GenBank/DDBJ whole genome shotgun (WGS) entry which is preliminary data.</text>
</comment>
<dbReference type="OrthoDB" id="1496139at2"/>
<evidence type="ECO:0000313" key="3">
    <source>
        <dbReference type="Proteomes" id="UP000033393"/>
    </source>
</evidence>
<accession>A0A0F0GNA1</accession>
<keyword evidence="1" id="KW-0812">Transmembrane</keyword>
<organism evidence="2 3">
    <name type="scientific">Lentzea aerocolonigenes</name>
    <name type="common">Lechevalieria aerocolonigenes</name>
    <name type="synonym">Saccharothrix aerocolonigenes</name>
    <dbReference type="NCBI Taxonomy" id="68170"/>
    <lineage>
        <taxon>Bacteria</taxon>
        <taxon>Bacillati</taxon>
        <taxon>Actinomycetota</taxon>
        <taxon>Actinomycetes</taxon>
        <taxon>Pseudonocardiales</taxon>
        <taxon>Pseudonocardiaceae</taxon>
        <taxon>Lentzea</taxon>
    </lineage>
</organism>
<dbReference type="RefSeq" id="WP_045315219.1">
    <property type="nucleotide sequence ID" value="NZ_JYJG01000264.1"/>
</dbReference>
<reference evidence="2 3" key="1">
    <citation type="submission" date="2015-02" db="EMBL/GenBank/DDBJ databases">
        <authorList>
            <person name="Ju K.-S."/>
            <person name="Doroghazi J.R."/>
            <person name="Metcalf W."/>
        </authorList>
    </citation>
    <scope>NUCLEOTIDE SEQUENCE [LARGE SCALE GENOMIC DNA]</scope>
    <source>
        <strain evidence="2 3">NRRL B-16140</strain>
    </source>
</reference>
<evidence type="ECO:0000313" key="2">
    <source>
        <dbReference type="EMBL" id="KJK44056.1"/>
    </source>
</evidence>